<dbReference type="Proteomes" id="UP000266861">
    <property type="component" value="Unassembled WGS sequence"/>
</dbReference>
<evidence type="ECO:0000313" key="1">
    <source>
        <dbReference type="EMBL" id="RHZ84323.1"/>
    </source>
</evidence>
<gene>
    <name evidence="1" type="ORF">Glove_83g42</name>
</gene>
<dbReference type="AlphaFoldDB" id="A0A397JH75"/>
<organism evidence="1 2">
    <name type="scientific">Diversispora epigaea</name>
    <dbReference type="NCBI Taxonomy" id="1348612"/>
    <lineage>
        <taxon>Eukaryota</taxon>
        <taxon>Fungi</taxon>
        <taxon>Fungi incertae sedis</taxon>
        <taxon>Mucoromycota</taxon>
        <taxon>Glomeromycotina</taxon>
        <taxon>Glomeromycetes</taxon>
        <taxon>Diversisporales</taxon>
        <taxon>Diversisporaceae</taxon>
        <taxon>Diversispora</taxon>
    </lineage>
</organism>
<proteinExistence type="predicted"/>
<accession>A0A397JH75</accession>
<protein>
    <submittedName>
        <fullName evidence="1">Uncharacterized protein</fullName>
    </submittedName>
</protein>
<comment type="caution">
    <text evidence="1">The sequence shown here is derived from an EMBL/GenBank/DDBJ whole genome shotgun (WGS) entry which is preliminary data.</text>
</comment>
<dbReference type="EMBL" id="PQFF01000079">
    <property type="protein sequence ID" value="RHZ84323.1"/>
    <property type="molecule type" value="Genomic_DNA"/>
</dbReference>
<sequence length="96" mass="11098">MMMKWSRSITKKQKLIDLRVKYIQILDNKNILMILLTAPSCLETEEIVKRSRIEHVIAVSKDTATIVFSSDPSKQSYDGAPHIPLTQIFIISLKYY</sequence>
<name>A0A397JH75_9GLOM</name>
<evidence type="ECO:0000313" key="2">
    <source>
        <dbReference type="Proteomes" id="UP000266861"/>
    </source>
</evidence>
<reference evidence="1 2" key="1">
    <citation type="submission" date="2018-08" db="EMBL/GenBank/DDBJ databases">
        <title>Genome and evolution of the arbuscular mycorrhizal fungus Diversispora epigaea (formerly Glomus versiforme) and its bacterial endosymbionts.</title>
        <authorList>
            <person name="Sun X."/>
            <person name="Fei Z."/>
            <person name="Harrison M."/>
        </authorList>
    </citation>
    <scope>NUCLEOTIDE SEQUENCE [LARGE SCALE GENOMIC DNA]</scope>
    <source>
        <strain evidence="1 2">IT104</strain>
    </source>
</reference>
<keyword evidence="2" id="KW-1185">Reference proteome</keyword>